<sequence length="290" mass="30863">MLHVFRVAFAALSAATFVAARAFPELLGRTTSDECANVNAALSVTSILHIPIEVGWIDLCFCLSDVPDLLKTNPVAIEAVILAGANAVTSALEDLVKSAKDHKTCSSPEHADLVCSPSDPCSFKCKDGFVPYPPYNPTECVCQQPNKVCNGVCGFFPGHSCPSSVPKKREVEMQYKRATCAKGYTACGVYGWQGFGSAEAWECVDTASDLESCGGCMVPFGRTPAHGVDCTAILGVMDVSCAAGSCLVERCLPGYTVSQDRSFCVRSNDVELLASEYGLEHIPLKREPSA</sequence>
<name>A0ACC1SJE5_9APHY</name>
<dbReference type="Proteomes" id="UP001148662">
    <property type="component" value="Unassembled WGS sequence"/>
</dbReference>
<dbReference type="EMBL" id="JANHOG010001226">
    <property type="protein sequence ID" value="KAJ3540954.1"/>
    <property type="molecule type" value="Genomic_DNA"/>
</dbReference>
<keyword evidence="2" id="KW-1185">Reference proteome</keyword>
<evidence type="ECO:0000313" key="1">
    <source>
        <dbReference type="EMBL" id="KAJ3540954.1"/>
    </source>
</evidence>
<accession>A0ACC1SJE5</accession>
<evidence type="ECO:0000313" key="2">
    <source>
        <dbReference type="Proteomes" id="UP001148662"/>
    </source>
</evidence>
<protein>
    <submittedName>
        <fullName evidence="1">Uncharacterized protein</fullName>
    </submittedName>
</protein>
<proteinExistence type="predicted"/>
<organism evidence="1 2">
    <name type="scientific">Phlebia brevispora</name>
    <dbReference type="NCBI Taxonomy" id="194682"/>
    <lineage>
        <taxon>Eukaryota</taxon>
        <taxon>Fungi</taxon>
        <taxon>Dikarya</taxon>
        <taxon>Basidiomycota</taxon>
        <taxon>Agaricomycotina</taxon>
        <taxon>Agaricomycetes</taxon>
        <taxon>Polyporales</taxon>
        <taxon>Meruliaceae</taxon>
        <taxon>Phlebia</taxon>
    </lineage>
</organism>
<comment type="caution">
    <text evidence="1">The sequence shown here is derived from an EMBL/GenBank/DDBJ whole genome shotgun (WGS) entry which is preliminary data.</text>
</comment>
<reference evidence="1" key="1">
    <citation type="submission" date="2022-07" db="EMBL/GenBank/DDBJ databases">
        <title>Genome Sequence of Phlebia brevispora.</title>
        <authorList>
            <person name="Buettner E."/>
        </authorList>
    </citation>
    <scope>NUCLEOTIDE SEQUENCE</scope>
    <source>
        <strain evidence="1">MPL23</strain>
    </source>
</reference>
<gene>
    <name evidence="1" type="ORF">NM688_g6153</name>
</gene>